<dbReference type="PANTHER" id="PTHR23260">
    <property type="entry name" value="KERATIN ASSOCIATED PROTEIN 3-3-RELATED"/>
    <property type="match status" value="1"/>
</dbReference>
<dbReference type="GeneTree" id="ENSGT00550000076318"/>
<evidence type="ECO:0000256" key="1">
    <source>
        <dbReference type="ARBA" id="ARBA00011662"/>
    </source>
</evidence>
<dbReference type="InterPro" id="IPR007951">
    <property type="entry name" value="KRTAP_PMG"/>
</dbReference>
<dbReference type="Proteomes" id="UP000002279">
    <property type="component" value="Chromosome 17"/>
</dbReference>
<dbReference type="AlphaFoldDB" id="A0A6I8MZA4"/>
<dbReference type="Bgee" id="ENSOANG00000047047">
    <property type="expression patterns" value="Expressed in adult mammalian kidney"/>
</dbReference>
<evidence type="ECO:0000256" key="3">
    <source>
        <dbReference type="ARBA" id="ARBA00022744"/>
    </source>
</evidence>
<evidence type="ECO:0000313" key="8">
    <source>
        <dbReference type="Proteomes" id="UP000002279"/>
    </source>
</evidence>
<proteinExistence type="inferred from homology"/>
<evidence type="ECO:0000313" key="7">
    <source>
        <dbReference type="Ensembl" id="ENSOANP00000034014.1"/>
    </source>
</evidence>
<reference evidence="7 8" key="1">
    <citation type="journal article" date="2008" name="Nature">
        <title>Genome analysis of the platypus reveals unique signatures of evolution.</title>
        <authorList>
            <person name="Warren W.C."/>
            <person name="Hillier L.W."/>
            <person name="Marshall Graves J.A."/>
            <person name="Birney E."/>
            <person name="Ponting C.P."/>
            <person name="Grutzner F."/>
            <person name="Belov K."/>
            <person name="Miller W."/>
            <person name="Clarke L."/>
            <person name="Chinwalla A.T."/>
            <person name="Yang S.P."/>
            <person name="Heger A."/>
            <person name="Locke D.P."/>
            <person name="Miethke P."/>
            <person name="Waters P.D."/>
            <person name="Veyrunes F."/>
            <person name="Fulton L."/>
            <person name="Fulton B."/>
            <person name="Graves T."/>
            <person name="Wallis J."/>
            <person name="Puente X.S."/>
            <person name="Lopez-Otin C."/>
            <person name="Ordonez G.R."/>
            <person name="Eichler E.E."/>
            <person name="Chen L."/>
            <person name="Cheng Z."/>
            <person name="Deakin J.E."/>
            <person name="Alsop A."/>
            <person name="Thompson K."/>
            <person name="Kirby P."/>
            <person name="Papenfuss A.T."/>
            <person name="Wakefield M.J."/>
            <person name="Olender T."/>
            <person name="Lancet D."/>
            <person name="Huttley G.A."/>
            <person name="Smit A.F."/>
            <person name="Pask A."/>
            <person name="Temple-Smith P."/>
            <person name="Batzer M.A."/>
            <person name="Walker J.A."/>
            <person name="Konkel M.K."/>
            <person name="Harris R.S."/>
            <person name="Whittington C.M."/>
            <person name="Wong E.S."/>
            <person name="Gemmell N.J."/>
            <person name="Buschiazzo E."/>
            <person name="Vargas Jentzsch I.M."/>
            <person name="Merkel A."/>
            <person name="Schmitz J."/>
            <person name="Zemann A."/>
            <person name="Churakov G."/>
            <person name="Kriegs J.O."/>
            <person name="Brosius J."/>
            <person name="Murchison E.P."/>
            <person name="Sachidanandam R."/>
            <person name="Smith C."/>
            <person name="Hannon G.J."/>
            <person name="Tsend-Ayush E."/>
            <person name="McMillan D."/>
            <person name="Attenborough R."/>
            <person name="Rens W."/>
            <person name="Ferguson-Smith M."/>
            <person name="Lefevre C.M."/>
            <person name="Sharp J.A."/>
            <person name="Nicholas K.R."/>
            <person name="Ray D.A."/>
            <person name="Kube M."/>
            <person name="Reinhardt R."/>
            <person name="Pringle T.H."/>
            <person name="Taylor J."/>
            <person name="Jones R.C."/>
            <person name="Nixon B."/>
            <person name="Dacheux J.L."/>
            <person name="Niwa H."/>
            <person name="Sekita Y."/>
            <person name="Huang X."/>
            <person name="Stark A."/>
            <person name="Kheradpour P."/>
            <person name="Kellis M."/>
            <person name="Flicek P."/>
            <person name="Chen Y."/>
            <person name="Webber C."/>
            <person name="Hardison R."/>
            <person name="Nelson J."/>
            <person name="Hallsworth-Pepin K."/>
            <person name="Delehaunty K."/>
            <person name="Markovic C."/>
            <person name="Minx P."/>
            <person name="Feng Y."/>
            <person name="Kremitzki C."/>
            <person name="Mitreva M."/>
            <person name="Glasscock J."/>
            <person name="Wylie T."/>
            <person name="Wohldmann P."/>
            <person name="Thiru P."/>
            <person name="Nhan M.N."/>
            <person name="Pohl C.S."/>
            <person name="Smith S.M."/>
            <person name="Hou S."/>
            <person name="Nefedov M."/>
            <person name="de Jong P.J."/>
            <person name="Renfree M.B."/>
            <person name="Mardis E.R."/>
            <person name="Wilson R.K."/>
        </authorList>
    </citation>
    <scope>NUCLEOTIDE SEQUENCE [LARGE SCALE GENOMIC DNA]</scope>
    <source>
        <strain evidence="7 8">Glennie</strain>
    </source>
</reference>
<keyword evidence="3 5" id="KW-0416">Keratin</keyword>
<keyword evidence="8" id="KW-1185">Reference proteome</keyword>
<evidence type="ECO:0000256" key="5">
    <source>
        <dbReference type="RuleBase" id="RU369044"/>
    </source>
</evidence>
<comment type="similarity">
    <text evidence="4 5">Belongs to the PMG family.</text>
</comment>
<evidence type="ECO:0000256" key="4">
    <source>
        <dbReference type="ARBA" id="ARBA00034495"/>
    </source>
</evidence>
<dbReference type="Ensembl" id="ENSOANT00000060058.1">
    <property type="protein sequence ID" value="ENSOANP00000034014.1"/>
    <property type="gene ID" value="ENSOANG00000047047.1"/>
</dbReference>
<dbReference type="GO" id="GO:0045095">
    <property type="term" value="C:keratin filament"/>
    <property type="evidence" value="ECO:0007669"/>
    <property type="project" value="UniProtKB-UniRule"/>
</dbReference>
<keyword evidence="2" id="KW-0677">Repeat</keyword>
<dbReference type="InParanoid" id="A0A6I8MZA4"/>
<name>A0A6I8MZA4_ORNAN</name>
<reference evidence="7" key="2">
    <citation type="submission" date="2025-08" db="UniProtKB">
        <authorList>
            <consortium name="Ensembl"/>
        </authorList>
    </citation>
    <scope>IDENTIFICATION</scope>
    <source>
        <strain evidence="7">Glennie</strain>
    </source>
</reference>
<dbReference type="GO" id="GO:0005829">
    <property type="term" value="C:cytosol"/>
    <property type="evidence" value="ECO:0007669"/>
    <property type="project" value="UniProtKB-ARBA"/>
</dbReference>
<evidence type="ECO:0000256" key="6">
    <source>
        <dbReference type="SAM" id="MobiDB-lite"/>
    </source>
</evidence>
<comment type="function">
    <text evidence="5">In the hair cortex, hair keratin intermediate filaments are embedded in an interfilamentous matrix, consisting of hair keratin-associated proteins (KRTAP), which are essential for the formation of a rigid and resistant hair shaft through their extensive disulfide bond cross-linking with abundant cysteine residues of hair keratins. The matrix proteins include the high-sulfur and high-glycine-tyrosine keratins.</text>
</comment>
<feature type="region of interest" description="Disordered" evidence="6">
    <location>
        <begin position="137"/>
        <end position="177"/>
    </location>
</feature>
<reference evidence="7" key="3">
    <citation type="submission" date="2025-09" db="UniProtKB">
        <authorList>
            <consortium name="Ensembl"/>
        </authorList>
    </citation>
    <scope>IDENTIFICATION</scope>
    <source>
        <strain evidence="7">Glennie</strain>
    </source>
</reference>
<evidence type="ECO:0000256" key="2">
    <source>
        <dbReference type="ARBA" id="ARBA00022737"/>
    </source>
</evidence>
<comment type="subunit">
    <text evidence="1 5">Interacts with hair keratins.</text>
</comment>
<sequence length="177" mass="17803">MSPVACCSAGPILGGLCPVPAAPSVTLCSGDVSCGDALCLPGACPGGSWLLDNCQETCCEPSGCGPVGCGGRGSCGRSPTLSSLCLTSLPQPSSCPWLVYLSSALNKLFCLASNPGPSRSPFPAVSTILWSWPGPSPASTFTDQTGERGRRGRVLCSSPGATFDPHSAQRSGEGDAH</sequence>
<dbReference type="Pfam" id="PF05287">
    <property type="entry name" value="PMG"/>
    <property type="match status" value="1"/>
</dbReference>
<dbReference type="PANTHER" id="PTHR23260:SF7">
    <property type="entry name" value="KERATIN-ASSOCIATED PROTEIN 26-1"/>
    <property type="match status" value="1"/>
</dbReference>
<organism evidence="7 8">
    <name type="scientific">Ornithorhynchus anatinus</name>
    <name type="common">Duckbill platypus</name>
    <dbReference type="NCBI Taxonomy" id="9258"/>
    <lineage>
        <taxon>Eukaryota</taxon>
        <taxon>Metazoa</taxon>
        <taxon>Chordata</taxon>
        <taxon>Craniata</taxon>
        <taxon>Vertebrata</taxon>
        <taxon>Euteleostomi</taxon>
        <taxon>Mammalia</taxon>
        <taxon>Monotremata</taxon>
        <taxon>Ornithorhynchidae</taxon>
        <taxon>Ornithorhynchus</taxon>
    </lineage>
</organism>
<dbReference type="GO" id="GO:0005198">
    <property type="term" value="F:structural molecule activity"/>
    <property type="evidence" value="ECO:0007669"/>
    <property type="project" value="InterPro"/>
</dbReference>
<protein>
    <recommendedName>
        <fullName evidence="5">Keratin-associated protein</fullName>
    </recommendedName>
</protein>
<accession>A0A6I8MZA4</accession>
<dbReference type="InterPro" id="IPR007659">
    <property type="entry name" value="Keratin_matx"/>
</dbReference>